<dbReference type="AlphaFoldDB" id="A0A8X6RH53"/>
<proteinExistence type="predicted"/>
<protein>
    <submittedName>
        <fullName evidence="1">Uncharacterized protein</fullName>
    </submittedName>
</protein>
<evidence type="ECO:0000313" key="2">
    <source>
        <dbReference type="Proteomes" id="UP000887159"/>
    </source>
</evidence>
<reference evidence="1" key="1">
    <citation type="submission" date="2020-08" db="EMBL/GenBank/DDBJ databases">
        <title>Multicomponent nature underlies the extraordinary mechanical properties of spider dragline silk.</title>
        <authorList>
            <person name="Kono N."/>
            <person name="Nakamura H."/>
            <person name="Mori M."/>
            <person name="Yoshida Y."/>
            <person name="Ohtoshi R."/>
            <person name="Malay A.D."/>
            <person name="Moran D.A.P."/>
            <person name="Tomita M."/>
            <person name="Numata K."/>
            <person name="Arakawa K."/>
        </authorList>
    </citation>
    <scope>NUCLEOTIDE SEQUENCE</scope>
</reference>
<evidence type="ECO:0000313" key="1">
    <source>
        <dbReference type="EMBL" id="GFX94535.1"/>
    </source>
</evidence>
<keyword evidence="2" id="KW-1185">Reference proteome</keyword>
<comment type="caution">
    <text evidence="1">The sequence shown here is derived from an EMBL/GenBank/DDBJ whole genome shotgun (WGS) entry which is preliminary data.</text>
</comment>
<name>A0A8X6RH53_TRICX</name>
<dbReference type="EMBL" id="BMAU01021178">
    <property type="protein sequence ID" value="GFX94535.1"/>
    <property type="molecule type" value="Genomic_DNA"/>
</dbReference>
<dbReference type="Proteomes" id="UP000887159">
    <property type="component" value="Unassembled WGS sequence"/>
</dbReference>
<accession>A0A8X6RH53</accession>
<organism evidence="1 2">
    <name type="scientific">Trichonephila clavipes</name>
    <name type="common">Golden silk orbweaver</name>
    <name type="synonym">Nephila clavipes</name>
    <dbReference type="NCBI Taxonomy" id="2585209"/>
    <lineage>
        <taxon>Eukaryota</taxon>
        <taxon>Metazoa</taxon>
        <taxon>Ecdysozoa</taxon>
        <taxon>Arthropoda</taxon>
        <taxon>Chelicerata</taxon>
        <taxon>Arachnida</taxon>
        <taxon>Araneae</taxon>
        <taxon>Araneomorphae</taxon>
        <taxon>Entelegynae</taxon>
        <taxon>Araneoidea</taxon>
        <taxon>Nephilidae</taxon>
        <taxon>Trichonephila</taxon>
    </lineage>
</organism>
<gene>
    <name evidence="1" type="ORF">TNCV_3087641</name>
</gene>
<sequence>MSSVPAMRTGGVRDQDTGCRNSVAMHNATVLQSVTTVSPNWNLIIVLCQAEAGFLSKNKVAPLLCPCPPFISPMAS</sequence>